<organism evidence="3 4">
    <name type="scientific">Aphidius gifuensis</name>
    <name type="common">Parasitoid wasp</name>
    <dbReference type="NCBI Taxonomy" id="684658"/>
    <lineage>
        <taxon>Eukaryota</taxon>
        <taxon>Metazoa</taxon>
        <taxon>Ecdysozoa</taxon>
        <taxon>Arthropoda</taxon>
        <taxon>Hexapoda</taxon>
        <taxon>Insecta</taxon>
        <taxon>Pterygota</taxon>
        <taxon>Neoptera</taxon>
        <taxon>Endopterygota</taxon>
        <taxon>Hymenoptera</taxon>
        <taxon>Apocrita</taxon>
        <taxon>Ichneumonoidea</taxon>
        <taxon>Braconidae</taxon>
        <taxon>Aphidiinae</taxon>
        <taxon>Aphidius</taxon>
    </lineage>
</organism>
<evidence type="ECO:0000256" key="1">
    <source>
        <dbReference type="SAM" id="Coils"/>
    </source>
</evidence>
<evidence type="ECO:0000256" key="2">
    <source>
        <dbReference type="SAM" id="MobiDB-lite"/>
    </source>
</evidence>
<sequence length="496" mass="57174">MSRPILSRPRTRVYGCNYDKGESYYKPMVDHLDRKYSSRPLFSEPRNSFADEIAARRSDIGSRDLSGPRTSSSARDLDLEFDTPRPRIQSHLGSSSGLHDEDEEMVYDIRGQRTNRRNLADDFASEVSSTTRKFKAHAASLSYDTKNSDELRKSIERNYDDKFIDAKTSFEEADAAYKRRTKFLSDNDDERNAAMTRWTKLPDIEKNLTSSAANRAKQTKVRLENLENEMEEIADRQAKRERRSAALRAFVNEHSSNGNDTLQEIITTKKVSKSEKHYDDDDGILGSRNLGEAKIDAEDDLEYVFNGLGRAIPDDNIEDDFVSSQRKFKERAANAFEEDLAELRRKRRDIQDRMFDMIDIGAEINRAKSSLETSNKAFEKHAKKFDNQEEPEIEPKNLVERLEKARKLKKLSLIQENPDVEGKIKTPMMKWCTFVELDNEMPKMIGEMTKARIRNEAPINIDGTPMIINDKIKSSSTEKRRTKKRSALKKKKLVSL</sequence>
<feature type="region of interest" description="Disordered" evidence="2">
    <location>
        <begin position="54"/>
        <end position="76"/>
    </location>
</feature>
<dbReference type="OrthoDB" id="8191899at2759"/>
<feature type="coiled-coil region" evidence="1">
    <location>
        <begin position="326"/>
        <end position="353"/>
    </location>
</feature>
<accession>A0A835CV65</accession>
<feature type="compositionally biased region" description="Basic and acidic residues" evidence="2">
    <location>
        <begin position="470"/>
        <end position="479"/>
    </location>
</feature>
<proteinExistence type="predicted"/>
<reference evidence="3 4" key="1">
    <citation type="submission" date="2020-08" db="EMBL/GenBank/DDBJ databases">
        <title>Aphidius gifuensis genome sequencing and assembly.</title>
        <authorList>
            <person name="Du Z."/>
        </authorList>
    </citation>
    <scope>NUCLEOTIDE SEQUENCE [LARGE SCALE GENOMIC DNA]</scope>
    <source>
        <strain evidence="3">YNYX2018</strain>
        <tissue evidence="3">Adults</tissue>
    </source>
</reference>
<dbReference type="EMBL" id="JACMRX010000003">
    <property type="protein sequence ID" value="KAF7994055.1"/>
    <property type="molecule type" value="Genomic_DNA"/>
</dbReference>
<dbReference type="Proteomes" id="UP000639338">
    <property type="component" value="Unassembled WGS sequence"/>
</dbReference>
<feature type="compositionally biased region" description="Basic residues" evidence="2">
    <location>
        <begin position="480"/>
        <end position="496"/>
    </location>
</feature>
<gene>
    <name evidence="3" type="ORF">HCN44_011324</name>
</gene>
<dbReference type="AlphaFoldDB" id="A0A835CV65"/>
<comment type="caution">
    <text evidence="3">The sequence shown here is derived from an EMBL/GenBank/DDBJ whole genome shotgun (WGS) entry which is preliminary data.</text>
</comment>
<feature type="coiled-coil region" evidence="1">
    <location>
        <begin position="209"/>
        <end position="243"/>
    </location>
</feature>
<feature type="region of interest" description="Disordered" evidence="2">
    <location>
        <begin position="468"/>
        <end position="496"/>
    </location>
</feature>
<evidence type="ECO:0000313" key="3">
    <source>
        <dbReference type="EMBL" id="KAF7994055.1"/>
    </source>
</evidence>
<keyword evidence="1" id="KW-0175">Coiled coil</keyword>
<protein>
    <submittedName>
        <fullName evidence="3">Uncharacterized protein</fullName>
    </submittedName>
</protein>
<name>A0A835CV65_APHGI</name>
<keyword evidence="4" id="KW-1185">Reference proteome</keyword>
<evidence type="ECO:0000313" key="4">
    <source>
        <dbReference type="Proteomes" id="UP000639338"/>
    </source>
</evidence>